<comment type="caution">
    <text evidence="1">The sequence shown here is derived from an EMBL/GenBank/DDBJ whole genome shotgun (WGS) entry which is preliminary data.</text>
</comment>
<reference evidence="1 2" key="1">
    <citation type="journal article" date="2024" name="J. Plant Pathol.">
        <title>Sequence and assembly of the genome of Seiridium unicorne, isolate CBS 538.82, causal agent of cypress canker disease.</title>
        <authorList>
            <person name="Scali E."/>
            <person name="Rocca G.D."/>
            <person name="Danti R."/>
            <person name="Garbelotto M."/>
            <person name="Barberini S."/>
            <person name="Baroncelli R."/>
            <person name="Emiliani G."/>
        </authorList>
    </citation>
    <scope>NUCLEOTIDE SEQUENCE [LARGE SCALE GENOMIC DNA]</scope>
    <source>
        <strain evidence="1 2">BM-138-508</strain>
    </source>
</reference>
<proteinExistence type="predicted"/>
<organism evidence="1 2">
    <name type="scientific">Seiridium unicorne</name>
    <dbReference type="NCBI Taxonomy" id="138068"/>
    <lineage>
        <taxon>Eukaryota</taxon>
        <taxon>Fungi</taxon>
        <taxon>Dikarya</taxon>
        <taxon>Ascomycota</taxon>
        <taxon>Pezizomycotina</taxon>
        <taxon>Sordariomycetes</taxon>
        <taxon>Xylariomycetidae</taxon>
        <taxon>Amphisphaeriales</taxon>
        <taxon>Sporocadaceae</taxon>
        <taxon>Seiridium</taxon>
    </lineage>
</organism>
<name>A0ABR2URQ9_9PEZI</name>
<accession>A0ABR2URQ9</accession>
<gene>
    <name evidence="1" type="ORF">SUNI508_09114</name>
</gene>
<keyword evidence="2" id="KW-1185">Reference proteome</keyword>
<protein>
    <submittedName>
        <fullName evidence="1">Uncharacterized protein</fullName>
    </submittedName>
</protein>
<dbReference type="EMBL" id="JARVKF010000401">
    <property type="protein sequence ID" value="KAK9417096.1"/>
    <property type="molecule type" value="Genomic_DNA"/>
</dbReference>
<evidence type="ECO:0000313" key="1">
    <source>
        <dbReference type="EMBL" id="KAK9417096.1"/>
    </source>
</evidence>
<sequence>MCRVPRVLWSRLVGTSDDVALLTITAIEALSPGPAWFALVFYVTNLPSTVIVIEQLELRRYVARLIAPVDPEQRNWWALLSCPALAFITIRMLSPILGIQKSLTGVLCKTEAATAIAGCLFHLKPRRTKTVRVTSRFSKTRRFTATEAR</sequence>
<evidence type="ECO:0000313" key="2">
    <source>
        <dbReference type="Proteomes" id="UP001408356"/>
    </source>
</evidence>
<dbReference type="Proteomes" id="UP001408356">
    <property type="component" value="Unassembled WGS sequence"/>
</dbReference>